<protein>
    <submittedName>
        <fullName evidence="1">Transcriptional regulator SLK2</fullName>
    </submittedName>
</protein>
<comment type="caution">
    <text evidence="1">The sequence shown here is derived from an EMBL/GenBank/DDBJ whole genome shotgun (WGS) entry which is preliminary data.</text>
</comment>
<proteinExistence type="predicted"/>
<dbReference type="EMBL" id="CM039172">
    <property type="protein sequence ID" value="KAH9777700.1"/>
    <property type="molecule type" value="Genomic_DNA"/>
</dbReference>
<sequence length="843" mass="93901">MWENGGKDGKGLNFGVSFRSASFELRFNIFVCMGTDVTIIDLFFSLLRFSGSGMALEAFSDSKYQLAFSSGVLNQVTGDTMQPSSSNHFLQNDGQYRAAVASLLNASSGNLSGSAANINEGMVTGLRNQTIVQETTNYRLSRFSSLLPNSSSAISMGPQSHRSASADVYSYLNLPPLPVFSSHSSSSTGSSNTDGSSTLQQTSHLGINSSQPRKRKQQQRGLSATSPPDLHRRQGESSNDKKLDICASTEVHKKPRLNTLQLRSKSERQNILHSTPEFGAVDIDKMQQQQMRHHQLQQPMHQVPAAYALHSGVCSRRIMQYMYHLRHRPSENGIAYWRKFVAEYYAPCAKKRWCFSMYDNAGHHAFGFFPKAAVDAWQCDLCGTKPGRGFEANLEAFPRLNKVMFESGVIDELLYLDMPHERVQFSGLMILEYGKAVQETVFEQCRVVREGKLRIVFTPDLKILSWEFCAWQHEEFLPRNLVAPQVNQLVQTAQKYESTIYSGSDGATPHNLQANCNMFLVAGCQLARNTELDLVDDLGFPKRYVRSLQIAEIVNSMKDLISFSLNSNTGPIESLKNYCCEASARKPLKDESLEKRSAQDLLNDGRKLVAASPILDNSENDSSSFTGCGTLASCEGATLSPGYYERLLRHNSFNPKLSKVKQEPSLSYKSGASSKSSQCPKTMQSGLVQNFSVDGMPSFDSSECNQKKTMEERLIRRLLQEMINNSRTNGDNEVEKVNHKTPNNKNSGFPAMTIANNVDRNMIEFRNNGSFPFPSNAESGHVGKLSSFTGASSMLPSGSYSNDNFIRRDQYLPEVIQSMAYGYHDNRTPDGGGSWDMIYNRKT</sequence>
<name>A0ACB8LXH2_CITSI</name>
<evidence type="ECO:0000313" key="2">
    <source>
        <dbReference type="Proteomes" id="UP000829398"/>
    </source>
</evidence>
<organism evidence="1 2">
    <name type="scientific">Citrus sinensis</name>
    <name type="common">Sweet orange</name>
    <name type="synonym">Citrus aurantium var. sinensis</name>
    <dbReference type="NCBI Taxonomy" id="2711"/>
    <lineage>
        <taxon>Eukaryota</taxon>
        <taxon>Viridiplantae</taxon>
        <taxon>Streptophyta</taxon>
        <taxon>Embryophyta</taxon>
        <taxon>Tracheophyta</taxon>
        <taxon>Spermatophyta</taxon>
        <taxon>Magnoliopsida</taxon>
        <taxon>eudicotyledons</taxon>
        <taxon>Gunneridae</taxon>
        <taxon>Pentapetalae</taxon>
        <taxon>rosids</taxon>
        <taxon>malvids</taxon>
        <taxon>Sapindales</taxon>
        <taxon>Rutaceae</taxon>
        <taxon>Aurantioideae</taxon>
        <taxon>Citrus</taxon>
    </lineage>
</organism>
<evidence type="ECO:0000313" key="1">
    <source>
        <dbReference type="EMBL" id="KAH9777700.1"/>
    </source>
</evidence>
<accession>A0ACB8LXH2</accession>
<dbReference type="Proteomes" id="UP000829398">
    <property type="component" value="Chromosome 3"/>
</dbReference>
<keyword evidence="2" id="KW-1185">Reference proteome</keyword>
<gene>
    <name evidence="1" type="ORF">KPL71_007109</name>
</gene>
<reference evidence="2" key="1">
    <citation type="journal article" date="2023" name="Hortic. Res.">
        <title>A chromosome-level phased genome enabling allele-level studies in sweet orange: a case study on citrus Huanglongbing tolerance.</title>
        <authorList>
            <person name="Wu B."/>
            <person name="Yu Q."/>
            <person name="Deng Z."/>
            <person name="Duan Y."/>
            <person name="Luo F."/>
            <person name="Gmitter F. Jr."/>
        </authorList>
    </citation>
    <scope>NUCLEOTIDE SEQUENCE [LARGE SCALE GENOMIC DNA]</scope>
    <source>
        <strain evidence="2">cv. Valencia</strain>
    </source>
</reference>